<dbReference type="Pfam" id="PF13239">
    <property type="entry name" value="2TM"/>
    <property type="match status" value="1"/>
</dbReference>
<dbReference type="STRING" id="370764.SAMN04489810_2993"/>
<evidence type="ECO:0000256" key="1">
    <source>
        <dbReference type="SAM" id="MobiDB-lite"/>
    </source>
</evidence>
<evidence type="ECO:0000313" key="5">
    <source>
        <dbReference type="Proteomes" id="UP000199009"/>
    </source>
</evidence>
<dbReference type="RefSeq" id="WP_157681869.1">
    <property type="nucleotide sequence ID" value="NZ_LT629692.1"/>
</dbReference>
<feature type="transmembrane region" description="Helical" evidence="2">
    <location>
        <begin position="20"/>
        <end position="40"/>
    </location>
</feature>
<name>A0A1G8C6H6_9MICO</name>
<feature type="domain" description="2TM" evidence="3">
    <location>
        <begin position="9"/>
        <end position="86"/>
    </location>
</feature>
<dbReference type="InterPro" id="IPR025698">
    <property type="entry name" value="2TM_dom"/>
</dbReference>
<dbReference type="AlphaFoldDB" id="A0A1G8C6H6"/>
<proteinExistence type="predicted"/>
<protein>
    <submittedName>
        <fullName evidence="4">2TM domain-containing protein</fullName>
    </submittedName>
</protein>
<evidence type="ECO:0000313" key="4">
    <source>
        <dbReference type="EMBL" id="SDH41005.1"/>
    </source>
</evidence>
<evidence type="ECO:0000259" key="3">
    <source>
        <dbReference type="Pfam" id="PF13239"/>
    </source>
</evidence>
<organism evidence="4 5">
    <name type="scientific">Microbacterium pygmaeum</name>
    <dbReference type="NCBI Taxonomy" id="370764"/>
    <lineage>
        <taxon>Bacteria</taxon>
        <taxon>Bacillati</taxon>
        <taxon>Actinomycetota</taxon>
        <taxon>Actinomycetes</taxon>
        <taxon>Micrococcales</taxon>
        <taxon>Microbacteriaceae</taxon>
        <taxon>Microbacterium</taxon>
    </lineage>
</organism>
<keyword evidence="5" id="KW-1185">Reference proteome</keyword>
<dbReference type="EMBL" id="LT629692">
    <property type="protein sequence ID" value="SDH41005.1"/>
    <property type="molecule type" value="Genomic_DNA"/>
</dbReference>
<feature type="transmembrane region" description="Helical" evidence="2">
    <location>
        <begin position="52"/>
        <end position="71"/>
    </location>
</feature>
<dbReference type="OrthoDB" id="5145586at2"/>
<accession>A0A1G8C6H6</accession>
<reference evidence="4 5" key="1">
    <citation type="submission" date="2016-10" db="EMBL/GenBank/DDBJ databases">
        <authorList>
            <person name="de Groot N.N."/>
        </authorList>
    </citation>
    <scope>NUCLEOTIDE SEQUENCE [LARGE SCALE GENOMIC DNA]</scope>
    <source>
        <strain evidence="4 5">DSM 23142</strain>
    </source>
</reference>
<keyword evidence="2" id="KW-1133">Transmembrane helix</keyword>
<evidence type="ECO:0000256" key="2">
    <source>
        <dbReference type="SAM" id="Phobius"/>
    </source>
</evidence>
<gene>
    <name evidence="4" type="ORF">SAMN04489810_2993</name>
</gene>
<dbReference type="Proteomes" id="UP000199009">
    <property type="component" value="Chromosome I"/>
</dbReference>
<keyword evidence="2" id="KW-0472">Membrane</keyword>
<keyword evidence="2" id="KW-0812">Transmembrane</keyword>
<feature type="region of interest" description="Disordered" evidence="1">
    <location>
        <begin position="73"/>
        <end position="92"/>
    </location>
</feature>
<sequence length="92" mass="9769">MSDDQLRDRALHSLKAKRGFYSLLITWVVLSALFTVIWLLTGGPSSGGFWPVWPIAGIGIAVVFSAVSAFGGGSGTPSEAQIQSEMDRLKGS</sequence>